<evidence type="ECO:0008006" key="3">
    <source>
        <dbReference type="Google" id="ProtNLM"/>
    </source>
</evidence>
<protein>
    <recommendedName>
        <fullName evidence="3">Glycosyl transferase family 2</fullName>
    </recommendedName>
</protein>
<evidence type="ECO:0000313" key="2">
    <source>
        <dbReference type="Proteomes" id="UP001428774"/>
    </source>
</evidence>
<comment type="caution">
    <text evidence="1">The sequence shown here is derived from an EMBL/GenBank/DDBJ whole genome shotgun (WGS) entry which is preliminary data.</text>
</comment>
<gene>
    <name evidence="1" type="ORF">ABFB10_05680</name>
</gene>
<name>A0AAW9S6X5_9RHOB</name>
<accession>A0AAW9S6X5</accession>
<keyword evidence="2" id="KW-1185">Reference proteome</keyword>
<dbReference type="RefSeq" id="WP_347165764.1">
    <property type="nucleotide sequence ID" value="NZ_JBDNCH010000002.1"/>
</dbReference>
<dbReference type="AlphaFoldDB" id="A0AAW9S6X5"/>
<dbReference type="Proteomes" id="UP001428774">
    <property type="component" value="Unassembled WGS sequence"/>
</dbReference>
<dbReference type="EMBL" id="JBDNCH010000002">
    <property type="protein sequence ID" value="MEN9060596.1"/>
    <property type="molecule type" value="Genomic_DNA"/>
</dbReference>
<reference evidence="1 2" key="1">
    <citation type="submission" date="2024-05" db="EMBL/GenBank/DDBJ databases">
        <title>Genome sequence of Ponticoccus litoralis KCCM 90028.</title>
        <authorList>
            <person name="Kim J.M."/>
            <person name="Lee J.K."/>
            <person name="Choi B.J."/>
            <person name="Bayburt H."/>
            <person name="Baek J.H."/>
            <person name="Jeon C.O."/>
        </authorList>
    </citation>
    <scope>NUCLEOTIDE SEQUENCE [LARGE SCALE GENOMIC DNA]</scope>
    <source>
        <strain evidence="1 2">KCCM 90028</strain>
    </source>
</reference>
<proteinExistence type="predicted"/>
<sequence length="364" mass="40482">MGDFATLSLEGSGLARQPRVPPDKRAKGYADRFDATTLWLDAVWTGHEVVLVCPRLNTLRAPVSRAAFALDGRPVRARLRRYYRHTLIALKAPVRPDRVSVRIGDWVGETGVHGPQTAGFAGLNVLMTLSKDNDPAWIEDWARFHVRHHGAQACLFVDNGSAEYGPEAIRPALERAGLSRSVILSTPLRYGPRGKPPFVNAELFLQTGVMNVLRLRFLKQARAVLNCDIDELVMTPGRTVFDLAAGSSRGFVQFPGRWVHPAPGSQGWSWHARHTHADSPARPCPSKWCIVPEGPLGRLQWRPHELEGLPLPWRFRADGAWFYHCRAITNGWKSQSRTEVNENTVPDEALTAALDAAEMPHRAG</sequence>
<organism evidence="1 2">
    <name type="scientific">Ponticoccus litoralis</name>
    <dbReference type="NCBI Taxonomy" id="422297"/>
    <lineage>
        <taxon>Bacteria</taxon>
        <taxon>Pseudomonadati</taxon>
        <taxon>Pseudomonadota</taxon>
        <taxon>Alphaproteobacteria</taxon>
        <taxon>Rhodobacterales</taxon>
        <taxon>Roseobacteraceae</taxon>
        <taxon>Ponticoccus</taxon>
    </lineage>
</organism>
<evidence type="ECO:0000313" key="1">
    <source>
        <dbReference type="EMBL" id="MEN9060596.1"/>
    </source>
</evidence>